<accession>A0A392VZY0</accession>
<reference evidence="1 2" key="1">
    <citation type="journal article" date="2018" name="Front. Plant Sci.">
        <title>Red Clover (Trifolium pratense) and Zigzag Clover (T. medium) - A Picture of Genomic Similarities and Differences.</title>
        <authorList>
            <person name="Dluhosova J."/>
            <person name="Istvanek J."/>
            <person name="Nedelnik J."/>
            <person name="Repkova J."/>
        </authorList>
    </citation>
    <scope>NUCLEOTIDE SEQUENCE [LARGE SCALE GENOMIC DNA]</scope>
    <source>
        <strain evidence="2">cv. 10/8</strain>
        <tissue evidence="1">Leaf</tissue>
    </source>
</reference>
<name>A0A392VZY0_9FABA</name>
<comment type="caution">
    <text evidence="1">The sequence shown here is derived from an EMBL/GenBank/DDBJ whole genome shotgun (WGS) entry which is preliminary data.</text>
</comment>
<organism evidence="1 2">
    <name type="scientific">Trifolium medium</name>
    <dbReference type="NCBI Taxonomy" id="97028"/>
    <lineage>
        <taxon>Eukaryota</taxon>
        <taxon>Viridiplantae</taxon>
        <taxon>Streptophyta</taxon>
        <taxon>Embryophyta</taxon>
        <taxon>Tracheophyta</taxon>
        <taxon>Spermatophyta</taxon>
        <taxon>Magnoliopsida</taxon>
        <taxon>eudicotyledons</taxon>
        <taxon>Gunneridae</taxon>
        <taxon>Pentapetalae</taxon>
        <taxon>rosids</taxon>
        <taxon>fabids</taxon>
        <taxon>Fabales</taxon>
        <taxon>Fabaceae</taxon>
        <taxon>Papilionoideae</taxon>
        <taxon>50 kb inversion clade</taxon>
        <taxon>NPAAA clade</taxon>
        <taxon>Hologalegina</taxon>
        <taxon>IRL clade</taxon>
        <taxon>Trifolieae</taxon>
        <taxon>Trifolium</taxon>
    </lineage>
</organism>
<dbReference type="Proteomes" id="UP000265520">
    <property type="component" value="Unassembled WGS sequence"/>
</dbReference>
<sequence length="18" mass="1909">TLLKSAGSHTVDLDCDSF</sequence>
<evidence type="ECO:0000313" key="1">
    <source>
        <dbReference type="EMBL" id="MCI93059.1"/>
    </source>
</evidence>
<proteinExistence type="predicted"/>
<keyword evidence="2" id="KW-1185">Reference proteome</keyword>
<protein>
    <submittedName>
        <fullName evidence="1">Uncharacterized protein</fullName>
    </submittedName>
</protein>
<dbReference type="EMBL" id="LXQA011318572">
    <property type="protein sequence ID" value="MCI93059.1"/>
    <property type="molecule type" value="Genomic_DNA"/>
</dbReference>
<feature type="non-terminal residue" evidence="1">
    <location>
        <position position="1"/>
    </location>
</feature>
<evidence type="ECO:0000313" key="2">
    <source>
        <dbReference type="Proteomes" id="UP000265520"/>
    </source>
</evidence>
<dbReference type="AlphaFoldDB" id="A0A392VZY0"/>